<reference evidence="2" key="1">
    <citation type="journal article" date="2002" name="Nature">
        <title>The genome sequence and structure of rice chromosome 1.</title>
        <authorList>
            <person name="Sasaki T."/>
            <person name="Matsumoto T."/>
            <person name="Yamamoto K."/>
            <person name="Sakata K."/>
            <person name="Baba T."/>
            <person name="Katayose Y."/>
            <person name="Wu J."/>
            <person name="Niimura Y."/>
            <person name="Cheng Z."/>
            <person name="Nagamura Y."/>
            <person name="Antonio B.A."/>
            <person name="Kanamori H."/>
            <person name="Hosokawa S."/>
            <person name="Masukawa M."/>
            <person name="Arikawa K."/>
            <person name="Chiden Y."/>
            <person name="Hayashi M."/>
            <person name="Okamoto M."/>
            <person name="Ando T."/>
            <person name="Aoki H."/>
            <person name="Arita K."/>
            <person name="Hamada M."/>
            <person name="Harada C."/>
            <person name="Hijishita S."/>
            <person name="Honda M."/>
            <person name="Ichikawa Y."/>
            <person name="Idonuma A."/>
            <person name="Iijima M."/>
            <person name="Ikeda M."/>
            <person name="Ikeno M."/>
            <person name="Itoh S."/>
            <person name="Itoh T."/>
            <person name="Itoh Y."/>
            <person name="Itoh Y."/>
            <person name="Iwabuchi A."/>
            <person name="Kamiya K."/>
            <person name="Karasawa W."/>
            <person name="Katagiri S."/>
            <person name="Kikuta A."/>
            <person name="Kobayashi N."/>
            <person name="Kono I."/>
            <person name="Machita K."/>
            <person name="Maehara T."/>
            <person name="Mizuno H."/>
            <person name="Mizubayashi T."/>
            <person name="Mukai Y."/>
            <person name="Nagasaki H."/>
            <person name="Nakashima M."/>
            <person name="Nakama Y."/>
            <person name="Nakamichi Y."/>
            <person name="Nakamura M."/>
            <person name="Namiki N."/>
            <person name="Negishi M."/>
            <person name="Ohta I."/>
            <person name="Ono N."/>
            <person name="Saji S."/>
            <person name="Sakai K."/>
            <person name="Shibata M."/>
            <person name="Shimokawa T."/>
            <person name="Shomura A."/>
            <person name="Song J."/>
            <person name="Takazaki Y."/>
            <person name="Terasawa K."/>
            <person name="Tsuji K."/>
            <person name="Waki K."/>
            <person name="Yamagata H."/>
            <person name="Yamane H."/>
            <person name="Yoshiki S."/>
            <person name="Yoshihara R."/>
            <person name="Yukawa K."/>
            <person name="Zhong H."/>
            <person name="Iwama H."/>
            <person name="Endo T."/>
            <person name="Ito H."/>
            <person name="Hahn J.H."/>
            <person name="Kim H.I."/>
            <person name="Eun M.Y."/>
            <person name="Yano M."/>
            <person name="Jiang J."/>
            <person name="Gojobori T."/>
        </authorList>
    </citation>
    <scope>NUCLEOTIDE SEQUENCE [LARGE SCALE GENOMIC DNA]</scope>
</reference>
<dbReference type="Proteomes" id="UP000817658">
    <property type="component" value="Chromosome 1"/>
</dbReference>
<dbReference type="EMBL" id="AP003231">
    <property type="protein sequence ID" value="BAD81697.1"/>
    <property type="molecule type" value="Genomic_DNA"/>
</dbReference>
<feature type="region of interest" description="Disordered" evidence="1">
    <location>
        <begin position="40"/>
        <end position="106"/>
    </location>
</feature>
<sequence length="124" mass="13342">MTVYGSFDRKPLKNLANFRPPDCFKIRAGNQTLKILSPLPIPHAPPLLSAPPPPAGPLSSPLPQVGGGELSVVFPVAGGGTLRRPPRPTTLSTLPPPPSSAPRLRQRHRRLAARLIRHLPRPSL</sequence>
<organism evidence="2">
    <name type="scientific">Oryza sativa subsp. japonica</name>
    <name type="common">Rice</name>
    <dbReference type="NCBI Taxonomy" id="39947"/>
    <lineage>
        <taxon>Eukaryota</taxon>
        <taxon>Viridiplantae</taxon>
        <taxon>Streptophyta</taxon>
        <taxon>Embryophyta</taxon>
        <taxon>Tracheophyta</taxon>
        <taxon>Spermatophyta</taxon>
        <taxon>Magnoliopsida</taxon>
        <taxon>Liliopsida</taxon>
        <taxon>Poales</taxon>
        <taxon>Poaceae</taxon>
        <taxon>BOP clade</taxon>
        <taxon>Oryzoideae</taxon>
        <taxon>Oryzeae</taxon>
        <taxon>Oryzinae</taxon>
        <taxon>Oryza</taxon>
        <taxon>Oryza sativa</taxon>
    </lineage>
</organism>
<dbReference type="AlphaFoldDB" id="Q5NA11"/>
<feature type="compositionally biased region" description="Pro residues" evidence="1">
    <location>
        <begin position="40"/>
        <end position="56"/>
    </location>
</feature>
<protein>
    <submittedName>
        <fullName evidence="2">Uncharacterized protein P0031D11.24</fullName>
    </submittedName>
</protein>
<name>Q5NA11_ORYSJ</name>
<accession>Q5NA11</accession>
<evidence type="ECO:0000313" key="2">
    <source>
        <dbReference type="EMBL" id="BAD81697.1"/>
    </source>
</evidence>
<gene>
    <name evidence="2" type="primary">P0031D11.24</name>
</gene>
<proteinExistence type="predicted"/>
<evidence type="ECO:0000256" key="1">
    <source>
        <dbReference type="SAM" id="MobiDB-lite"/>
    </source>
</evidence>